<keyword evidence="1" id="KW-0472">Membrane</keyword>
<keyword evidence="3" id="KW-1185">Reference proteome</keyword>
<protein>
    <submittedName>
        <fullName evidence="2">Uncharacterized protein</fullName>
    </submittedName>
</protein>
<gene>
    <name evidence="2" type="ORF">dnm_011310</name>
</gene>
<sequence>MPNLQFGKSVRFPGIRDIAKLQVWHSGMTDICFKSIKQKKGAVRCLNKYHPDFFGLLPVYLPVIFGWLMHMAYFFIRRDDDMVTIENIR</sequence>
<proteinExistence type="predicted"/>
<dbReference type="Proteomes" id="UP000663722">
    <property type="component" value="Chromosome"/>
</dbReference>
<organism evidence="2 3">
    <name type="scientific">Desulfonema magnum</name>
    <dbReference type="NCBI Taxonomy" id="45655"/>
    <lineage>
        <taxon>Bacteria</taxon>
        <taxon>Pseudomonadati</taxon>
        <taxon>Thermodesulfobacteriota</taxon>
        <taxon>Desulfobacteria</taxon>
        <taxon>Desulfobacterales</taxon>
        <taxon>Desulfococcaceae</taxon>
        <taxon>Desulfonema</taxon>
    </lineage>
</organism>
<evidence type="ECO:0000313" key="3">
    <source>
        <dbReference type="Proteomes" id="UP000663722"/>
    </source>
</evidence>
<keyword evidence="1" id="KW-0812">Transmembrane</keyword>
<evidence type="ECO:0000256" key="1">
    <source>
        <dbReference type="SAM" id="Phobius"/>
    </source>
</evidence>
<name>A0A975BGS1_9BACT</name>
<dbReference type="EMBL" id="CP061800">
    <property type="protein sequence ID" value="QTA85127.1"/>
    <property type="molecule type" value="Genomic_DNA"/>
</dbReference>
<keyword evidence="1" id="KW-1133">Transmembrane helix</keyword>
<reference evidence="2" key="1">
    <citation type="journal article" date="2021" name="Microb. Physiol.">
        <title>Proteogenomic Insights into the Physiology of Marine, Sulfate-Reducing, Filamentous Desulfonema limicola and Desulfonema magnum.</title>
        <authorList>
            <person name="Schnaars V."/>
            <person name="Wohlbrand L."/>
            <person name="Scheve S."/>
            <person name="Hinrichs C."/>
            <person name="Reinhardt R."/>
            <person name="Rabus R."/>
        </authorList>
    </citation>
    <scope>NUCLEOTIDE SEQUENCE</scope>
    <source>
        <strain evidence="2">4be13</strain>
    </source>
</reference>
<feature type="transmembrane region" description="Helical" evidence="1">
    <location>
        <begin position="53"/>
        <end position="76"/>
    </location>
</feature>
<accession>A0A975BGS1</accession>
<dbReference type="AlphaFoldDB" id="A0A975BGS1"/>
<dbReference type="KEGG" id="dmm:dnm_011310"/>
<evidence type="ECO:0000313" key="2">
    <source>
        <dbReference type="EMBL" id="QTA85127.1"/>
    </source>
</evidence>